<evidence type="ECO:0000259" key="1">
    <source>
        <dbReference type="Pfam" id="PF01966"/>
    </source>
</evidence>
<protein>
    <submittedName>
        <fullName evidence="2">HD domain-containing protein</fullName>
    </submittedName>
</protein>
<reference evidence="2" key="1">
    <citation type="submission" date="2022-04" db="EMBL/GenBank/DDBJ databases">
        <title>Desulfatitalea alkaliphila sp. nov., a novel anaerobic sulfate-reducing bacterium isolated from terrestrial mud volcano, Taman Peninsula, Russia.</title>
        <authorList>
            <person name="Khomyakova M.A."/>
            <person name="Merkel A.Y."/>
            <person name="Slobodkin A.I."/>
        </authorList>
    </citation>
    <scope>NUCLEOTIDE SEQUENCE</scope>
    <source>
        <strain evidence="2">M08but</strain>
    </source>
</reference>
<dbReference type="InterPro" id="IPR006674">
    <property type="entry name" value="HD_domain"/>
</dbReference>
<dbReference type="Gene3D" id="1.10.3210.10">
    <property type="entry name" value="Hypothetical protein af1432"/>
    <property type="match status" value="1"/>
</dbReference>
<dbReference type="Pfam" id="PF01966">
    <property type="entry name" value="HD"/>
    <property type="match status" value="1"/>
</dbReference>
<dbReference type="Proteomes" id="UP001165427">
    <property type="component" value="Unassembled WGS sequence"/>
</dbReference>
<accession>A0AA41R3G0</accession>
<dbReference type="CDD" id="cd00077">
    <property type="entry name" value="HDc"/>
    <property type="match status" value="1"/>
</dbReference>
<comment type="caution">
    <text evidence="2">The sequence shown here is derived from an EMBL/GenBank/DDBJ whole genome shotgun (WGS) entry which is preliminary data.</text>
</comment>
<evidence type="ECO:0000313" key="2">
    <source>
        <dbReference type="EMBL" id="MCJ8501579.1"/>
    </source>
</evidence>
<keyword evidence="3" id="KW-1185">Reference proteome</keyword>
<name>A0AA41R3G0_9BACT</name>
<dbReference type="EMBL" id="JALJRB010000015">
    <property type="protein sequence ID" value="MCJ8501579.1"/>
    <property type="molecule type" value="Genomic_DNA"/>
</dbReference>
<gene>
    <name evidence="2" type="ORF">MRX98_13435</name>
</gene>
<dbReference type="AlphaFoldDB" id="A0AA41R3G0"/>
<feature type="domain" description="HD" evidence="1">
    <location>
        <begin position="30"/>
        <end position="127"/>
    </location>
</feature>
<dbReference type="InterPro" id="IPR003607">
    <property type="entry name" value="HD/PDEase_dom"/>
</dbReference>
<dbReference type="SUPFAM" id="SSF109604">
    <property type="entry name" value="HD-domain/PDEase-like"/>
    <property type="match status" value="1"/>
</dbReference>
<organism evidence="2 3">
    <name type="scientific">Desulfatitalea alkaliphila</name>
    <dbReference type="NCBI Taxonomy" id="2929485"/>
    <lineage>
        <taxon>Bacteria</taxon>
        <taxon>Pseudomonadati</taxon>
        <taxon>Thermodesulfobacteriota</taxon>
        <taxon>Desulfobacteria</taxon>
        <taxon>Desulfobacterales</taxon>
        <taxon>Desulfosarcinaceae</taxon>
        <taxon>Desulfatitalea</taxon>
    </lineage>
</organism>
<dbReference type="RefSeq" id="WP_246909680.1">
    <property type="nucleotide sequence ID" value="NZ_JALJRB010000015.1"/>
</dbReference>
<evidence type="ECO:0000313" key="3">
    <source>
        <dbReference type="Proteomes" id="UP001165427"/>
    </source>
</evidence>
<sequence length="179" mass="20983">MEPTRHHPVIDALFEQWREPLGDAFLPYRNHVYRVFHMAVRLGGVRGEDMEKTALAAAFHDIGIWLAGTFDYLQPSVSHLEAYLQQTGRVGWRTEIEAMILQHHKVTPWQGPARHLVEPFRRADWLDVCLFALPTRLPRAWLAELRAVFPRLGFHALLIRLGLHWGLRYPLRPLPMMRW</sequence>
<proteinExistence type="predicted"/>